<evidence type="ECO:0000313" key="2">
    <source>
        <dbReference type="EMBL" id="SFV70929.1"/>
    </source>
</evidence>
<dbReference type="InterPro" id="IPR053392">
    <property type="entry name" value="Transposase_IS30-like"/>
</dbReference>
<protein>
    <submittedName>
        <fullName evidence="2">Mobile element protein</fullName>
    </submittedName>
</protein>
<dbReference type="GO" id="GO:0032196">
    <property type="term" value="P:transposition"/>
    <property type="evidence" value="ECO:0007669"/>
    <property type="project" value="TreeGrafter"/>
</dbReference>
<dbReference type="InterPro" id="IPR012337">
    <property type="entry name" value="RNaseH-like_sf"/>
</dbReference>
<accession>A0A1W1CYS6</accession>
<dbReference type="InterPro" id="IPR036397">
    <property type="entry name" value="RNaseH_sf"/>
</dbReference>
<name>A0A1W1CYS6_9ZZZZ</name>
<dbReference type="PROSITE" id="PS50994">
    <property type="entry name" value="INTEGRASE"/>
    <property type="match status" value="1"/>
</dbReference>
<dbReference type="InterPro" id="IPR001584">
    <property type="entry name" value="Integrase_cat-core"/>
</dbReference>
<dbReference type="NCBIfam" id="NF033563">
    <property type="entry name" value="transpos_IS30"/>
    <property type="match status" value="1"/>
</dbReference>
<dbReference type="GO" id="GO:0003676">
    <property type="term" value="F:nucleic acid binding"/>
    <property type="evidence" value="ECO:0007669"/>
    <property type="project" value="InterPro"/>
</dbReference>
<dbReference type="PANTHER" id="PTHR10948:SF23">
    <property type="entry name" value="TRANSPOSASE INSI FOR INSERTION SEQUENCE ELEMENT IS30A-RELATED"/>
    <property type="match status" value="1"/>
</dbReference>
<dbReference type="Pfam" id="PF00665">
    <property type="entry name" value="rve"/>
    <property type="match status" value="1"/>
</dbReference>
<sequence>MRWLIDGLLQLSHETIYRFIYKRIKNGEKLQQYLRHKHRKYKSRKGIYEYRGKIPKARSIHERSFAVENKERIGDFEADTIIGKNHKEAIVTLIDRHSKFTLMQKVASKEAFDVSRAILQLLKPLKNIVKTITSDNGKEFAYHQEIERKLNILFYFAEPYKSWQRGLNEHTNGLIREYIPKKSKFIDYSHKQITAIQDKLNHRPRKVLGYKTPYEVFFGKIAEWIDDSKLQYKNQIVALDC</sequence>
<evidence type="ECO:0000259" key="1">
    <source>
        <dbReference type="PROSITE" id="PS50994"/>
    </source>
</evidence>
<proteinExistence type="predicted"/>
<dbReference type="Gene3D" id="3.30.420.10">
    <property type="entry name" value="Ribonuclease H-like superfamily/Ribonuclease H"/>
    <property type="match status" value="1"/>
</dbReference>
<reference evidence="2" key="1">
    <citation type="submission" date="2016-10" db="EMBL/GenBank/DDBJ databases">
        <authorList>
            <person name="de Groot N.N."/>
        </authorList>
    </citation>
    <scope>NUCLEOTIDE SEQUENCE</scope>
</reference>
<organism evidence="2">
    <name type="scientific">hydrothermal vent metagenome</name>
    <dbReference type="NCBI Taxonomy" id="652676"/>
    <lineage>
        <taxon>unclassified sequences</taxon>
        <taxon>metagenomes</taxon>
        <taxon>ecological metagenomes</taxon>
    </lineage>
</organism>
<dbReference type="GO" id="GO:0015074">
    <property type="term" value="P:DNA integration"/>
    <property type="evidence" value="ECO:0007669"/>
    <property type="project" value="InterPro"/>
</dbReference>
<dbReference type="GO" id="GO:0005829">
    <property type="term" value="C:cytosol"/>
    <property type="evidence" value="ECO:0007669"/>
    <property type="project" value="TreeGrafter"/>
</dbReference>
<dbReference type="EMBL" id="FPHH01000161">
    <property type="protein sequence ID" value="SFV70929.1"/>
    <property type="molecule type" value="Genomic_DNA"/>
</dbReference>
<dbReference type="AlphaFoldDB" id="A0A1W1CYS6"/>
<gene>
    <name evidence="2" type="ORF">MNB_SM-5-480</name>
</gene>
<dbReference type="SUPFAM" id="SSF53098">
    <property type="entry name" value="Ribonuclease H-like"/>
    <property type="match status" value="1"/>
</dbReference>
<dbReference type="InterPro" id="IPR051917">
    <property type="entry name" value="Transposase-Integrase"/>
</dbReference>
<feature type="domain" description="Integrase catalytic" evidence="1">
    <location>
        <begin position="51"/>
        <end position="221"/>
    </location>
</feature>
<dbReference type="PANTHER" id="PTHR10948">
    <property type="entry name" value="TRANSPOSASE"/>
    <property type="match status" value="1"/>
</dbReference>
<dbReference type="GO" id="GO:0004803">
    <property type="term" value="F:transposase activity"/>
    <property type="evidence" value="ECO:0007669"/>
    <property type="project" value="TreeGrafter"/>
</dbReference>